<dbReference type="AlphaFoldDB" id="A0A7W5P700"/>
<dbReference type="PANTHER" id="PTHR43744">
    <property type="entry name" value="ABC TRANSPORTER PERMEASE PROTEIN MG189-RELATED-RELATED"/>
    <property type="match status" value="1"/>
</dbReference>
<reference evidence="9 10" key="1">
    <citation type="submission" date="2020-08" db="EMBL/GenBank/DDBJ databases">
        <title>Sequencing the genomes of 1000 actinobacteria strains.</title>
        <authorList>
            <person name="Klenk H.-P."/>
        </authorList>
    </citation>
    <scope>NUCLEOTIDE SEQUENCE [LARGE SCALE GENOMIC DNA]</scope>
    <source>
        <strain evidence="9 10">DSM 11053</strain>
    </source>
</reference>
<evidence type="ECO:0000256" key="7">
    <source>
        <dbReference type="RuleBase" id="RU363032"/>
    </source>
</evidence>
<keyword evidence="4 7" id="KW-0812">Transmembrane</keyword>
<feature type="transmembrane region" description="Helical" evidence="7">
    <location>
        <begin position="95"/>
        <end position="119"/>
    </location>
</feature>
<feature type="domain" description="ABC transmembrane type-1" evidence="8">
    <location>
        <begin position="96"/>
        <end position="285"/>
    </location>
</feature>
<feature type="transmembrane region" description="Helical" evidence="7">
    <location>
        <begin position="131"/>
        <end position="152"/>
    </location>
</feature>
<name>A0A7W5P700_9ACTN</name>
<keyword evidence="5 7" id="KW-1133">Transmembrane helix</keyword>
<evidence type="ECO:0000256" key="2">
    <source>
        <dbReference type="ARBA" id="ARBA00022448"/>
    </source>
</evidence>
<feature type="transmembrane region" description="Helical" evidence="7">
    <location>
        <begin position="268"/>
        <end position="289"/>
    </location>
</feature>
<comment type="subcellular location">
    <subcellularLocation>
        <location evidence="1 7">Cell membrane</location>
        <topology evidence="1 7">Multi-pass membrane protein</topology>
    </subcellularLocation>
</comment>
<keyword evidence="3" id="KW-1003">Cell membrane</keyword>
<keyword evidence="2 7" id="KW-0813">Transport</keyword>
<organism evidence="9 10">
    <name type="scientific">Microlunatus antarcticus</name>
    <dbReference type="NCBI Taxonomy" id="53388"/>
    <lineage>
        <taxon>Bacteria</taxon>
        <taxon>Bacillati</taxon>
        <taxon>Actinomycetota</taxon>
        <taxon>Actinomycetes</taxon>
        <taxon>Propionibacteriales</taxon>
        <taxon>Propionibacteriaceae</taxon>
        <taxon>Microlunatus</taxon>
    </lineage>
</organism>
<dbReference type="PROSITE" id="PS50928">
    <property type="entry name" value="ABC_TM1"/>
    <property type="match status" value="1"/>
</dbReference>
<keyword evidence="6 7" id="KW-0472">Membrane</keyword>
<feature type="transmembrane region" description="Helical" evidence="7">
    <location>
        <begin position="28"/>
        <end position="52"/>
    </location>
</feature>
<dbReference type="GO" id="GO:0005886">
    <property type="term" value="C:plasma membrane"/>
    <property type="evidence" value="ECO:0007669"/>
    <property type="project" value="UniProtKB-SubCell"/>
</dbReference>
<evidence type="ECO:0000259" key="8">
    <source>
        <dbReference type="PROSITE" id="PS50928"/>
    </source>
</evidence>
<dbReference type="Pfam" id="PF00528">
    <property type="entry name" value="BPD_transp_1"/>
    <property type="match status" value="1"/>
</dbReference>
<evidence type="ECO:0000256" key="5">
    <source>
        <dbReference type="ARBA" id="ARBA00022989"/>
    </source>
</evidence>
<dbReference type="EMBL" id="JACHZG010000001">
    <property type="protein sequence ID" value="MBB3326872.1"/>
    <property type="molecule type" value="Genomic_DNA"/>
</dbReference>
<feature type="transmembrane region" description="Helical" evidence="7">
    <location>
        <begin position="164"/>
        <end position="185"/>
    </location>
</feature>
<dbReference type="SUPFAM" id="SSF161098">
    <property type="entry name" value="MetI-like"/>
    <property type="match status" value="1"/>
</dbReference>
<evidence type="ECO:0000256" key="6">
    <source>
        <dbReference type="ARBA" id="ARBA00023136"/>
    </source>
</evidence>
<dbReference type="InterPro" id="IPR035906">
    <property type="entry name" value="MetI-like_sf"/>
</dbReference>
<dbReference type="Gene3D" id="1.10.3720.10">
    <property type="entry name" value="MetI-like"/>
    <property type="match status" value="1"/>
</dbReference>
<dbReference type="GO" id="GO:0055085">
    <property type="term" value="P:transmembrane transport"/>
    <property type="evidence" value="ECO:0007669"/>
    <property type="project" value="InterPro"/>
</dbReference>
<proteinExistence type="inferred from homology"/>
<dbReference type="InterPro" id="IPR000515">
    <property type="entry name" value="MetI-like"/>
</dbReference>
<comment type="similarity">
    <text evidence="7">Belongs to the binding-protein-dependent transport system permease family.</text>
</comment>
<keyword evidence="10" id="KW-1185">Reference proteome</keyword>
<dbReference type="Proteomes" id="UP000565572">
    <property type="component" value="Unassembled WGS sequence"/>
</dbReference>
<dbReference type="PANTHER" id="PTHR43744:SF8">
    <property type="entry name" value="SN-GLYCEROL-3-PHOSPHATE TRANSPORT SYSTEM PERMEASE PROTEIN UGPE"/>
    <property type="match status" value="1"/>
</dbReference>
<evidence type="ECO:0000256" key="3">
    <source>
        <dbReference type="ARBA" id="ARBA00022475"/>
    </source>
</evidence>
<dbReference type="RefSeq" id="WP_332836751.1">
    <property type="nucleotide sequence ID" value="NZ_JACHZG010000001.1"/>
</dbReference>
<gene>
    <name evidence="9" type="ORF">FHX39_001816</name>
</gene>
<accession>A0A7W5P700</accession>
<comment type="caution">
    <text evidence="9">The sequence shown here is derived from an EMBL/GenBank/DDBJ whole genome shotgun (WGS) entry which is preliminary data.</text>
</comment>
<dbReference type="CDD" id="cd06261">
    <property type="entry name" value="TM_PBP2"/>
    <property type="match status" value="1"/>
</dbReference>
<evidence type="ECO:0000256" key="1">
    <source>
        <dbReference type="ARBA" id="ARBA00004651"/>
    </source>
</evidence>
<feature type="transmembrane region" description="Helical" evidence="7">
    <location>
        <begin position="206"/>
        <end position="228"/>
    </location>
</feature>
<evidence type="ECO:0000256" key="4">
    <source>
        <dbReference type="ARBA" id="ARBA00022692"/>
    </source>
</evidence>
<evidence type="ECO:0000313" key="10">
    <source>
        <dbReference type="Proteomes" id="UP000565572"/>
    </source>
</evidence>
<sequence length="299" mass="32030">MTTVQPDVAVAAPAAGGSRRQVGSRPMVTAVLTAVAVLVAVAFILPALWILVGSFRPTEDILSSMSPLTWQLFVPTEVTLDNYSRLLLDSGFSRALLNSAFVCIASVLIGLLVSAMAAYTLAVYRFPGRNIVFALVVISFMVPFEAIAIPLSQQFITWGLGNTLIGLILPGIGNGLAVFNLRQYFLGIPASYREAAMLDGASEPRILFGLYLRISGPALTNSAVLIFLGQWTAYLWPLLVISNTRLQLAPVALASTFGERSADYGQNFAGTVLLALVPAISMLVLQRFFGRLSLTSGEK</sequence>
<protein>
    <submittedName>
        <fullName evidence="9">ABC-type glycerol-3-phosphate transport system permease component</fullName>
    </submittedName>
</protein>
<evidence type="ECO:0000313" key="9">
    <source>
        <dbReference type="EMBL" id="MBB3326872.1"/>
    </source>
</evidence>